<evidence type="ECO:0000313" key="4">
    <source>
        <dbReference type="Proteomes" id="UP000596938"/>
    </source>
</evidence>
<evidence type="ECO:0000313" key="3">
    <source>
        <dbReference type="EMBL" id="GGH06020.1"/>
    </source>
</evidence>
<dbReference type="RefSeq" id="WP_188812713.1">
    <property type="nucleotide sequence ID" value="NZ_BMKU01000012.1"/>
</dbReference>
<evidence type="ECO:0000256" key="1">
    <source>
        <dbReference type="SAM" id="MobiDB-lite"/>
    </source>
</evidence>
<keyword evidence="2" id="KW-1133">Transmembrane helix</keyword>
<keyword evidence="4" id="KW-1185">Reference proteome</keyword>
<keyword evidence="2" id="KW-0812">Transmembrane</keyword>
<name>A0ABQ1XXS5_9MICC</name>
<proteinExistence type="predicted"/>
<feature type="transmembrane region" description="Helical" evidence="2">
    <location>
        <begin position="12"/>
        <end position="37"/>
    </location>
</feature>
<accession>A0ABQ1XXS5</accession>
<feature type="compositionally biased region" description="Polar residues" evidence="1">
    <location>
        <begin position="44"/>
        <end position="58"/>
    </location>
</feature>
<dbReference type="Proteomes" id="UP000596938">
    <property type="component" value="Unassembled WGS sequence"/>
</dbReference>
<gene>
    <name evidence="3" type="ORF">GCM10011577_32950</name>
</gene>
<protein>
    <submittedName>
        <fullName evidence="3">Uncharacterized protein</fullName>
    </submittedName>
</protein>
<evidence type="ECO:0000256" key="2">
    <source>
        <dbReference type="SAM" id="Phobius"/>
    </source>
</evidence>
<sequence length="147" mass="16379">MTTKPKDRSGAWADFGTGVLAWISGAAVLGFGAWLLFGQPDLTGASNGDRQTRTSQRPVQYVDEDKEPTDQEIEEAVQESREKVFGKGWSCFYDPTMNENWHDDVRCTNGAKSYRPVLLADRGFVTEEDMRAAGQDYENHLNSGVKP</sequence>
<dbReference type="EMBL" id="BMKU01000012">
    <property type="protein sequence ID" value="GGH06020.1"/>
    <property type="molecule type" value="Genomic_DNA"/>
</dbReference>
<organism evidence="3 4">
    <name type="scientific">Pseudarthrobacter polychromogenes</name>
    <dbReference type="NCBI Taxonomy" id="1676"/>
    <lineage>
        <taxon>Bacteria</taxon>
        <taxon>Bacillati</taxon>
        <taxon>Actinomycetota</taxon>
        <taxon>Actinomycetes</taxon>
        <taxon>Micrococcales</taxon>
        <taxon>Micrococcaceae</taxon>
        <taxon>Pseudarthrobacter</taxon>
    </lineage>
</organism>
<keyword evidence="2" id="KW-0472">Membrane</keyword>
<comment type="caution">
    <text evidence="3">The sequence shown here is derived from an EMBL/GenBank/DDBJ whole genome shotgun (WGS) entry which is preliminary data.</text>
</comment>
<reference evidence="4" key="1">
    <citation type="journal article" date="2019" name="Int. J. Syst. Evol. Microbiol.">
        <title>The Global Catalogue of Microorganisms (GCM) 10K type strain sequencing project: providing services to taxonomists for standard genome sequencing and annotation.</title>
        <authorList>
            <consortium name="The Broad Institute Genomics Platform"/>
            <consortium name="The Broad Institute Genome Sequencing Center for Infectious Disease"/>
            <person name="Wu L."/>
            <person name="Ma J."/>
        </authorList>
    </citation>
    <scope>NUCLEOTIDE SEQUENCE [LARGE SCALE GENOMIC DNA]</scope>
    <source>
        <strain evidence="4">CGMCC 1.1927</strain>
    </source>
</reference>
<feature type="region of interest" description="Disordered" evidence="1">
    <location>
        <begin position="43"/>
        <end position="70"/>
    </location>
</feature>